<name>A0AAV6WRZ5_9LAMI</name>
<accession>A0AAV6WRZ5</accession>
<evidence type="ECO:0000313" key="2">
    <source>
        <dbReference type="EMBL" id="KAG8371217.1"/>
    </source>
</evidence>
<dbReference type="AlphaFoldDB" id="A0AAV6WRZ5"/>
<evidence type="ECO:0000256" key="1">
    <source>
        <dbReference type="SAM" id="MobiDB-lite"/>
    </source>
</evidence>
<evidence type="ECO:0000313" key="3">
    <source>
        <dbReference type="Proteomes" id="UP000826271"/>
    </source>
</evidence>
<organism evidence="2 3">
    <name type="scientific">Buddleja alternifolia</name>
    <dbReference type="NCBI Taxonomy" id="168488"/>
    <lineage>
        <taxon>Eukaryota</taxon>
        <taxon>Viridiplantae</taxon>
        <taxon>Streptophyta</taxon>
        <taxon>Embryophyta</taxon>
        <taxon>Tracheophyta</taxon>
        <taxon>Spermatophyta</taxon>
        <taxon>Magnoliopsida</taxon>
        <taxon>eudicotyledons</taxon>
        <taxon>Gunneridae</taxon>
        <taxon>Pentapetalae</taxon>
        <taxon>asterids</taxon>
        <taxon>lamiids</taxon>
        <taxon>Lamiales</taxon>
        <taxon>Scrophulariaceae</taxon>
        <taxon>Buddlejeae</taxon>
        <taxon>Buddleja</taxon>
    </lineage>
</organism>
<proteinExistence type="predicted"/>
<feature type="region of interest" description="Disordered" evidence="1">
    <location>
        <begin position="102"/>
        <end position="137"/>
    </location>
</feature>
<dbReference type="Proteomes" id="UP000826271">
    <property type="component" value="Unassembled WGS sequence"/>
</dbReference>
<comment type="caution">
    <text evidence="2">The sequence shown here is derived from an EMBL/GenBank/DDBJ whole genome shotgun (WGS) entry which is preliminary data.</text>
</comment>
<keyword evidence="3" id="KW-1185">Reference proteome</keyword>
<protein>
    <submittedName>
        <fullName evidence="2">Uncharacterized protein</fullName>
    </submittedName>
</protein>
<dbReference type="EMBL" id="WHWC01000013">
    <property type="protein sequence ID" value="KAG8371217.1"/>
    <property type="molecule type" value="Genomic_DNA"/>
</dbReference>
<gene>
    <name evidence="2" type="ORF">BUALT_Bualt13G0064300</name>
</gene>
<sequence length="270" mass="30460">MNGQDEKKRIVAQYKELCSLHNQLVTRAALTNETFRIAKSGLLKMIKEVDASLENKTLVRPTLGPKFVIQKNLVSYSTKDVLDEAENDSTDIVIGVWKNKEKNPAKSGKRPRSGLEKSTQKKSQKQNNVTPSDNAMEHGISINTSQMRNLDNYTNSLNMDASIESRSLPSLSQLSQEYQVGMSNVSVIYPTEGSSWSNVEPIQFAQIFNPIVYEQHTFTPYSRQNQHSETSLTELLQMIGNSKFNPSKFRTFHRSGRRQSFGLPLVVPFG</sequence>
<reference evidence="2" key="1">
    <citation type="submission" date="2019-10" db="EMBL/GenBank/DDBJ databases">
        <authorList>
            <person name="Zhang R."/>
            <person name="Pan Y."/>
            <person name="Wang J."/>
            <person name="Ma R."/>
            <person name="Yu S."/>
        </authorList>
    </citation>
    <scope>NUCLEOTIDE SEQUENCE</scope>
    <source>
        <strain evidence="2">LA-IB0</strain>
        <tissue evidence="2">Leaf</tissue>
    </source>
</reference>